<dbReference type="CDD" id="cd07187">
    <property type="entry name" value="YvcK_like"/>
    <property type="match status" value="1"/>
</dbReference>
<dbReference type="InterPro" id="IPR038136">
    <property type="entry name" value="CofD-like_dom_sf"/>
</dbReference>
<sequence>MFFSGGTALTGLSRELKKFTHNSIHFVSPFDSGGSSAKLRHAFDMPAIGDLRSRLMALADETVLGHPEIYRLFSYRFSVTENQERLKRRLQNMVNGKDDLINDIANPMRKLICNHLGYFYQSMPKDFDLRGASIGNLILAGGYLNNHKDLEPIVFLFSKLVHVLGTVRTITNDDYHLSVELENGEIIHGQHLITGKEVAPILSPIKHIHLSETLNGSRPTETKLRKRNRGLFEDADLICYPPGSFYTSLLANLLPTGVGKAIANNGCPKVFVPNLNSDPEQLGMTLQDSLMTIIKYIQEDIIDDAPANTVLNYLMVDTKNGQYPGGIPTDLLQELNIELIDVKLIDKRHDKTYDNKRLVSALLSLT</sequence>
<accession>A0ABP3DF18</accession>
<evidence type="ECO:0000313" key="2">
    <source>
        <dbReference type="Proteomes" id="UP001501476"/>
    </source>
</evidence>
<comment type="caution">
    <text evidence="1">The sequence shown here is derived from an EMBL/GenBank/DDBJ whole genome shotgun (WGS) entry which is preliminary data.</text>
</comment>
<dbReference type="Gene3D" id="3.40.50.10680">
    <property type="entry name" value="CofD-like domains"/>
    <property type="match status" value="1"/>
</dbReference>
<protein>
    <submittedName>
        <fullName evidence="1">GAK system CofD-like protein</fullName>
    </submittedName>
</protein>
<proteinExistence type="predicted"/>
<name>A0ABP3DF18_9GAMM</name>
<dbReference type="NCBIfam" id="TIGR04357">
    <property type="entry name" value="CofD_rel_GAK"/>
    <property type="match status" value="1"/>
</dbReference>
<dbReference type="SUPFAM" id="SSF142338">
    <property type="entry name" value="CofD-like"/>
    <property type="match status" value="1"/>
</dbReference>
<organism evidence="1 2">
    <name type="scientific">Methylophaga marina</name>
    <dbReference type="NCBI Taxonomy" id="45495"/>
    <lineage>
        <taxon>Bacteria</taxon>
        <taxon>Pseudomonadati</taxon>
        <taxon>Pseudomonadota</taxon>
        <taxon>Gammaproteobacteria</taxon>
        <taxon>Thiotrichales</taxon>
        <taxon>Piscirickettsiaceae</taxon>
        <taxon>Methylophaga</taxon>
    </lineage>
</organism>
<reference evidence="2" key="1">
    <citation type="journal article" date="2019" name="Int. J. Syst. Evol. Microbiol.">
        <title>The Global Catalogue of Microorganisms (GCM) 10K type strain sequencing project: providing services to taxonomists for standard genome sequencing and annotation.</title>
        <authorList>
            <consortium name="The Broad Institute Genomics Platform"/>
            <consortium name="The Broad Institute Genome Sequencing Center for Infectious Disease"/>
            <person name="Wu L."/>
            <person name="Ma J."/>
        </authorList>
    </citation>
    <scope>NUCLEOTIDE SEQUENCE [LARGE SCALE GENOMIC DNA]</scope>
    <source>
        <strain evidence="2">JCM 6886</strain>
    </source>
</reference>
<keyword evidence="2" id="KW-1185">Reference proteome</keyword>
<dbReference type="InterPro" id="IPR027591">
    <property type="entry name" value="CofD-rel_GAK"/>
</dbReference>
<dbReference type="Proteomes" id="UP001501476">
    <property type="component" value="Unassembled WGS sequence"/>
</dbReference>
<dbReference type="PANTHER" id="PTHR31240">
    <property type="entry name" value="MATERNAL EFFECT EMBRYO ARREST 18"/>
    <property type="match status" value="1"/>
</dbReference>
<evidence type="ECO:0000313" key="1">
    <source>
        <dbReference type="EMBL" id="GAA0231091.1"/>
    </source>
</evidence>
<gene>
    <name evidence="1" type="ORF">GCM10008964_22790</name>
</gene>
<dbReference type="EMBL" id="BAAADG010000018">
    <property type="protein sequence ID" value="GAA0231091.1"/>
    <property type="molecule type" value="Genomic_DNA"/>
</dbReference>
<dbReference type="PANTHER" id="PTHR31240:SF0">
    <property type="entry name" value="MATERNAL EFFECT EMBRYO ARREST 18"/>
    <property type="match status" value="1"/>
</dbReference>
<dbReference type="InterPro" id="IPR002882">
    <property type="entry name" value="CofD"/>
</dbReference>
<dbReference type="Pfam" id="PF01933">
    <property type="entry name" value="CofD"/>
    <property type="match status" value="1"/>
</dbReference>